<keyword evidence="4" id="KW-1185">Reference proteome</keyword>
<feature type="domain" description="NIPSNAP" evidence="2">
    <location>
        <begin position="109"/>
        <end position="180"/>
    </location>
</feature>
<evidence type="ECO:0000313" key="3">
    <source>
        <dbReference type="EMBL" id="NDL62157.1"/>
    </source>
</evidence>
<feature type="domain" description="NIPSNAP" evidence="2">
    <location>
        <begin position="3"/>
        <end position="69"/>
    </location>
</feature>
<sequence>MFYELTKLSVPPLELDNASARAWRWVKAPEAGGRILGFWRTEIGELFQLLVLRGFDQLEALQRERERAQLSHTPFNLAGQAVGISMESYRPFPFLPPAPSQVEEPGAFYEIRTYRLKPGGLGPTLAGWEKALPPARAYSSHLITNMYALDGPPRITHIWKFASLEERGRLRAEHYAAGLWPPQGGPRQIAGATSFICLAEKDPADGA</sequence>
<comment type="caution">
    <text evidence="3">The sequence shown here is derived from an EMBL/GenBank/DDBJ whole genome shotgun (WGS) entry which is preliminary data.</text>
</comment>
<dbReference type="RefSeq" id="WP_162364838.1">
    <property type="nucleotide sequence ID" value="NZ_WUBS01000003.1"/>
</dbReference>
<organism evidence="3 4">
    <name type="scientific">Acerihabitans arboris</name>
    <dbReference type="NCBI Taxonomy" id="2691583"/>
    <lineage>
        <taxon>Bacteria</taxon>
        <taxon>Pseudomonadati</taxon>
        <taxon>Pseudomonadota</taxon>
        <taxon>Gammaproteobacteria</taxon>
        <taxon>Enterobacterales</taxon>
        <taxon>Pectobacteriaceae</taxon>
        <taxon>Acerihabitans</taxon>
    </lineage>
</organism>
<reference evidence="3 4" key="2">
    <citation type="submission" date="2020-02" db="EMBL/GenBank/DDBJ databases">
        <title>The new genus of Enterobacteriales.</title>
        <authorList>
            <person name="Kim I.S."/>
        </authorList>
    </citation>
    <scope>NUCLEOTIDE SEQUENCE [LARGE SCALE GENOMIC DNA]</scope>
    <source>
        <strain evidence="3 4">SAP-6</strain>
    </source>
</reference>
<comment type="similarity">
    <text evidence="1">Belongs to the NipSnap family.</text>
</comment>
<protein>
    <submittedName>
        <fullName evidence="3">NIPSNAP family protein</fullName>
    </submittedName>
</protein>
<dbReference type="PANTHER" id="PTHR21017:SF17">
    <property type="entry name" value="PROTEIN NIPSNAP"/>
    <property type="match status" value="1"/>
</dbReference>
<name>A0A845SFN5_9GAMM</name>
<dbReference type="AlphaFoldDB" id="A0A845SFN5"/>
<dbReference type="Proteomes" id="UP000461443">
    <property type="component" value="Unassembled WGS sequence"/>
</dbReference>
<reference evidence="3 4" key="1">
    <citation type="submission" date="2019-12" db="EMBL/GenBank/DDBJ databases">
        <authorList>
            <person name="Lee S.D."/>
        </authorList>
    </citation>
    <scope>NUCLEOTIDE SEQUENCE [LARGE SCALE GENOMIC DNA]</scope>
    <source>
        <strain evidence="3 4">SAP-6</strain>
    </source>
</reference>
<evidence type="ECO:0000259" key="2">
    <source>
        <dbReference type="Pfam" id="PF07978"/>
    </source>
</evidence>
<evidence type="ECO:0000256" key="1">
    <source>
        <dbReference type="ARBA" id="ARBA00005291"/>
    </source>
</evidence>
<dbReference type="Gene3D" id="3.30.70.100">
    <property type="match status" value="2"/>
</dbReference>
<dbReference type="InterPro" id="IPR011008">
    <property type="entry name" value="Dimeric_a/b-barrel"/>
</dbReference>
<dbReference type="EMBL" id="WUBS01000003">
    <property type="protein sequence ID" value="NDL62157.1"/>
    <property type="molecule type" value="Genomic_DNA"/>
</dbReference>
<dbReference type="SUPFAM" id="SSF54909">
    <property type="entry name" value="Dimeric alpha+beta barrel"/>
    <property type="match status" value="2"/>
</dbReference>
<accession>A0A845SFN5</accession>
<dbReference type="InterPro" id="IPR012577">
    <property type="entry name" value="NIPSNAP"/>
</dbReference>
<dbReference type="Pfam" id="PF07978">
    <property type="entry name" value="NIPSNAP"/>
    <property type="match status" value="2"/>
</dbReference>
<dbReference type="InterPro" id="IPR051557">
    <property type="entry name" value="NipSnap_domain"/>
</dbReference>
<evidence type="ECO:0000313" key="4">
    <source>
        <dbReference type="Proteomes" id="UP000461443"/>
    </source>
</evidence>
<dbReference type="PANTHER" id="PTHR21017">
    <property type="entry name" value="NIPSNAP-RELATED"/>
    <property type="match status" value="1"/>
</dbReference>
<proteinExistence type="inferred from homology"/>
<gene>
    <name evidence="3" type="ORF">GRH90_05220</name>
</gene>